<comment type="caution">
    <text evidence="1">The sequence shown here is derived from an EMBL/GenBank/DDBJ whole genome shotgun (WGS) entry which is preliminary data.</text>
</comment>
<name>A0ACC3C3V3_PYRYE</name>
<dbReference type="EMBL" id="CM020619">
    <property type="protein sequence ID" value="KAK1864665.1"/>
    <property type="molecule type" value="Genomic_DNA"/>
</dbReference>
<organism evidence="1 2">
    <name type="scientific">Pyropia yezoensis</name>
    <name type="common">Susabi-nori</name>
    <name type="synonym">Porphyra yezoensis</name>
    <dbReference type="NCBI Taxonomy" id="2788"/>
    <lineage>
        <taxon>Eukaryota</taxon>
        <taxon>Rhodophyta</taxon>
        <taxon>Bangiophyceae</taxon>
        <taxon>Bangiales</taxon>
        <taxon>Bangiaceae</taxon>
        <taxon>Pyropia</taxon>
    </lineage>
</organism>
<proteinExistence type="predicted"/>
<evidence type="ECO:0000313" key="1">
    <source>
        <dbReference type="EMBL" id="KAK1864665.1"/>
    </source>
</evidence>
<sequence>MATETAAPVPVEEAAPALFDPTMKKKKKKKPKPAALEDAVDVADGVVPAANGSAGNDLPTDDALPVGGAAAGGPTYEIDESEFAPMDLGKKKKKRKVVFFDDGDDGGAVGGTTGDTDGVAAVAGGDGVAVSSGREGVAAAWAGSDRDYTHAELVARAFEFLYGKNPALATGGGRKRITLRPPQIAREGSKKTVFMNFGDICKSIHRQQDHLLAYMSAELGTTGNLQDGGRLVIKGRFTSDGIENVLRRYMREYVMCSSCRSPDTVLMRDANTRLYFLQCESCGATRSVAPIRQGFMAQIGRRMRK</sequence>
<reference evidence="1" key="1">
    <citation type="submission" date="2019-11" db="EMBL/GenBank/DDBJ databases">
        <title>Nori genome reveals adaptations in red seaweeds to the harsh intertidal environment.</title>
        <authorList>
            <person name="Wang D."/>
            <person name="Mao Y."/>
        </authorList>
    </citation>
    <scope>NUCLEOTIDE SEQUENCE</scope>
    <source>
        <tissue evidence="1">Gametophyte</tissue>
    </source>
</reference>
<evidence type="ECO:0000313" key="2">
    <source>
        <dbReference type="Proteomes" id="UP000798662"/>
    </source>
</evidence>
<dbReference type="Proteomes" id="UP000798662">
    <property type="component" value="Chromosome 2"/>
</dbReference>
<gene>
    <name evidence="1" type="ORF">I4F81_007209</name>
</gene>
<accession>A0ACC3C3V3</accession>
<protein>
    <submittedName>
        <fullName evidence="1">Uncharacterized protein</fullName>
    </submittedName>
</protein>
<keyword evidence="2" id="KW-1185">Reference proteome</keyword>